<evidence type="ECO:0000256" key="3">
    <source>
        <dbReference type="ARBA" id="ARBA00023163"/>
    </source>
</evidence>
<evidence type="ECO:0000256" key="4">
    <source>
        <dbReference type="PROSITE-ProRule" id="PRU00335"/>
    </source>
</evidence>
<dbReference type="InterPro" id="IPR009057">
    <property type="entry name" value="Homeodomain-like_sf"/>
</dbReference>
<dbReference type="InterPro" id="IPR001647">
    <property type="entry name" value="HTH_TetR"/>
</dbReference>
<dbReference type="PANTHER" id="PTHR30055">
    <property type="entry name" value="HTH-TYPE TRANSCRIPTIONAL REGULATOR RUTR"/>
    <property type="match status" value="1"/>
</dbReference>
<dbReference type="Pfam" id="PF00440">
    <property type="entry name" value="TetR_N"/>
    <property type="match status" value="1"/>
</dbReference>
<dbReference type="SUPFAM" id="SSF46689">
    <property type="entry name" value="Homeodomain-like"/>
    <property type="match status" value="1"/>
</dbReference>
<keyword evidence="7" id="KW-1185">Reference proteome</keyword>
<dbReference type="Pfam" id="PF16859">
    <property type="entry name" value="TetR_C_11"/>
    <property type="match status" value="1"/>
</dbReference>
<evidence type="ECO:0000313" key="7">
    <source>
        <dbReference type="Proteomes" id="UP001241747"/>
    </source>
</evidence>
<keyword evidence="1" id="KW-0805">Transcription regulation</keyword>
<feature type="DNA-binding region" description="H-T-H motif" evidence="4">
    <location>
        <begin position="52"/>
        <end position="71"/>
    </location>
</feature>
<dbReference type="PROSITE" id="PS50977">
    <property type="entry name" value="HTH_TETR_2"/>
    <property type="match status" value="1"/>
</dbReference>
<name>A0ABU0LJN4_XANAG</name>
<dbReference type="Gene3D" id="1.10.10.60">
    <property type="entry name" value="Homeodomain-like"/>
    <property type="match status" value="1"/>
</dbReference>
<comment type="caution">
    <text evidence="6">The sequence shown here is derived from an EMBL/GenBank/DDBJ whole genome shotgun (WGS) entry which is preliminary data.</text>
</comment>
<feature type="domain" description="HTH tetR-type" evidence="5">
    <location>
        <begin position="29"/>
        <end position="89"/>
    </location>
</feature>
<dbReference type="Proteomes" id="UP001241747">
    <property type="component" value="Unassembled WGS sequence"/>
</dbReference>
<organism evidence="6 7">
    <name type="scientific">Xanthobacter agilis</name>
    <dbReference type="NCBI Taxonomy" id="47492"/>
    <lineage>
        <taxon>Bacteria</taxon>
        <taxon>Pseudomonadati</taxon>
        <taxon>Pseudomonadota</taxon>
        <taxon>Alphaproteobacteria</taxon>
        <taxon>Hyphomicrobiales</taxon>
        <taxon>Xanthobacteraceae</taxon>
        <taxon>Xanthobacter</taxon>
    </lineage>
</organism>
<sequence>MSVVGMSAAGIAVPAAGSGRRRAPAMAREARRRAILDAALAAFSTHGFAETKLDEVARRAGVAKGTLYLYFTDKEALFRALVEETIAAALLDADALVAGFSGTTGELLERLMTLLADRVLEGPAAALVRLMLGEGARFPELAVFYHGHVVSRGLALIRQVAQRGLDRGELTSDLAVRFPQLVVAPAILAVVWNGLFAAVEPLDTRALLAAHRELLLKGLGWRDS</sequence>
<dbReference type="EMBL" id="JAUSVY010000017">
    <property type="protein sequence ID" value="MDQ0507355.1"/>
    <property type="molecule type" value="Genomic_DNA"/>
</dbReference>
<keyword evidence="2 4" id="KW-0238">DNA-binding</keyword>
<evidence type="ECO:0000259" key="5">
    <source>
        <dbReference type="PROSITE" id="PS50977"/>
    </source>
</evidence>
<dbReference type="SUPFAM" id="SSF48498">
    <property type="entry name" value="Tetracyclin repressor-like, C-terminal domain"/>
    <property type="match status" value="1"/>
</dbReference>
<dbReference type="RefSeq" id="WP_237347418.1">
    <property type="nucleotide sequence ID" value="NZ_JABWGX010000034.1"/>
</dbReference>
<accession>A0ABU0LJN4</accession>
<evidence type="ECO:0000313" key="6">
    <source>
        <dbReference type="EMBL" id="MDQ0507355.1"/>
    </source>
</evidence>
<proteinExistence type="predicted"/>
<evidence type="ECO:0000256" key="2">
    <source>
        <dbReference type="ARBA" id="ARBA00023125"/>
    </source>
</evidence>
<dbReference type="PRINTS" id="PR00455">
    <property type="entry name" value="HTHTETR"/>
</dbReference>
<dbReference type="Gene3D" id="1.10.357.10">
    <property type="entry name" value="Tetracycline Repressor, domain 2"/>
    <property type="match status" value="1"/>
</dbReference>
<dbReference type="PANTHER" id="PTHR30055:SF223">
    <property type="entry name" value="HTH-TYPE TRANSCRIPTIONAL REGULATOR UIDR"/>
    <property type="match status" value="1"/>
</dbReference>
<evidence type="ECO:0000256" key="1">
    <source>
        <dbReference type="ARBA" id="ARBA00023015"/>
    </source>
</evidence>
<reference evidence="6 7" key="1">
    <citation type="submission" date="2023-07" db="EMBL/GenBank/DDBJ databases">
        <title>Genomic Encyclopedia of Type Strains, Phase IV (KMG-IV): sequencing the most valuable type-strain genomes for metagenomic binning, comparative biology and taxonomic classification.</title>
        <authorList>
            <person name="Goeker M."/>
        </authorList>
    </citation>
    <scope>NUCLEOTIDE SEQUENCE [LARGE SCALE GENOMIC DNA]</scope>
    <source>
        <strain evidence="6 7">DSM 3770</strain>
    </source>
</reference>
<dbReference type="InterPro" id="IPR050109">
    <property type="entry name" value="HTH-type_TetR-like_transc_reg"/>
</dbReference>
<gene>
    <name evidence="6" type="ORF">QOZ94_004178</name>
</gene>
<dbReference type="InterPro" id="IPR036271">
    <property type="entry name" value="Tet_transcr_reg_TetR-rel_C_sf"/>
</dbReference>
<dbReference type="InterPro" id="IPR011075">
    <property type="entry name" value="TetR_C"/>
</dbReference>
<protein>
    <submittedName>
        <fullName evidence="6">AcrR family transcriptional regulator</fullName>
    </submittedName>
</protein>
<keyword evidence="3" id="KW-0804">Transcription</keyword>